<name>A0A4D6Y4U3_9GAMM</name>
<dbReference type="UniPathway" id="UPA00219"/>
<dbReference type="InterPro" id="IPR050068">
    <property type="entry name" value="MurA_subfamily"/>
</dbReference>
<feature type="binding site" evidence="13">
    <location>
        <position position="305"/>
    </location>
    <ligand>
        <name>UDP-N-acetyl-alpha-D-glucosamine</name>
        <dbReference type="ChEBI" id="CHEBI:57705"/>
    </ligand>
</feature>
<feature type="modified residue" description="2-(S-cysteinyl)pyruvic acid O-phosphothioketal" evidence="13">
    <location>
        <position position="115"/>
    </location>
</feature>
<feature type="domain" description="Enolpyruvate transferase" evidence="14">
    <location>
        <begin position="6"/>
        <end position="407"/>
    </location>
</feature>
<dbReference type="InterPro" id="IPR013792">
    <property type="entry name" value="RNA3'P_cycl/enolpyr_Trfase_a/b"/>
</dbReference>
<gene>
    <name evidence="13 15" type="primary">murA</name>
    <name evidence="15" type="ORF">D9V75_01855</name>
</gene>
<evidence type="ECO:0000256" key="5">
    <source>
        <dbReference type="ARBA" id="ARBA00022679"/>
    </source>
</evidence>
<evidence type="ECO:0000256" key="9">
    <source>
        <dbReference type="ARBA" id="ARBA00023316"/>
    </source>
</evidence>
<feature type="binding site" evidence="13">
    <location>
        <position position="327"/>
    </location>
    <ligand>
        <name>UDP-N-acetyl-alpha-D-glucosamine</name>
        <dbReference type="ChEBI" id="CHEBI:57705"/>
    </ligand>
</feature>
<dbReference type="OrthoDB" id="9803760at2"/>
<dbReference type="InterPro" id="IPR036968">
    <property type="entry name" value="Enolpyruvate_Tfrase_sf"/>
</dbReference>
<keyword evidence="6 13" id="KW-0133">Cell shape</keyword>
<organism evidence="15 16">
    <name type="scientific">Buchnera aphidicola</name>
    <name type="common">Muscaphis stroyani</name>
    <dbReference type="NCBI Taxonomy" id="1241869"/>
    <lineage>
        <taxon>Bacteria</taxon>
        <taxon>Pseudomonadati</taxon>
        <taxon>Pseudomonadota</taxon>
        <taxon>Gammaproteobacteria</taxon>
        <taxon>Enterobacterales</taxon>
        <taxon>Erwiniaceae</taxon>
        <taxon>Buchnera</taxon>
    </lineage>
</organism>
<evidence type="ECO:0000256" key="7">
    <source>
        <dbReference type="ARBA" id="ARBA00022984"/>
    </source>
</evidence>
<dbReference type="NCBIfam" id="NF006873">
    <property type="entry name" value="PRK09369.1"/>
    <property type="match status" value="1"/>
</dbReference>
<evidence type="ECO:0000259" key="14">
    <source>
        <dbReference type="Pfam" id="PF00275"/>
    </source>
</evidence>
<dbReference type="GO" id="GO:0008760">
    <property type="term" value="F:UDP-N-acetylglucosamine 1-carboxyvinyltransferase activity"/>
    <property type="evidence" value="ECO:0007669"/>
    <property type="project" value="UniProtKB-UniRule"/>
</dbReference>
<keyword evidence="4 13" id="KW-0132">Cell division</keyword>
<evidence type="ECO:0000256" key="4">
    <source>
        <dbReference type="ARBA" id="ARBA00022618"/>
    </source>
</evidence>
<dbReference type="GO" id="GO:0005737">
    <property type="term" value="C:cytoplasm"/>
    <property type="evidence" value="ECO:0007669"/>
    <property type="project" value="UniProtKB-SubCell"/>
</dbReference>
<evidence type="ECO:0000256" key="1">
    <source>
        <dbReference type="ARBA" id="ARBA00004496"/>
    </source>
</evidence>
<evidence type="ECO:0000256" key="12">
    <source>
        <dbReference type="ARBA" id="ARBA00047527"/>
    </source>
</evidence>
<dbReference type="Gene3D" id="3.65.10.10">
    <property type="entry name" value="Enolpyruvate transferase domain"/>
    <property type="match status" value="2"/>
</dbReference>
<dbReference type="Proteomes" id="UP000298673">
    <property type="component" value="Chromosome"/>
</dbReference>
<dbReference type="GO" id="GO:0051301">
    <property type="term" value="P:cell division"/>
    <property type="evidence" value="ECO:0007669"/>
    <property type="project" value="UniProtKB-KW"/>
</dbReference>
<dbReference type="CDD" id="cd01555">
    <property type="entry name" value="UdpNAET"/>
    <property type="match status" value="1"/>
</dbReference>
<evidence type="ECO:0000256" key="10">
    <source>
        <dbReference type="ARBA" id="ARBA00023317"/>
    </source>
</evidence>
<dbReference type="InterPro" id="IPR001986">
    <property type="entry name" value="Enolpyruvate_Tfrase_dom"/>
</dbReference>
<dbReference type="GO" id="GO:0071555">
    <property type="term" value="P:cell wall organization"/>
    <property type="evidence" value="ECO:0007669"/>
    <property type="project" value="UniProtKB-KW"/>
</dbReference>
<evidence type="ECO:0000313" key="16">
    <source>
        <dbReference type="Proteomes" id="UP000298673"/>
    </source>
</evidence>
<evidence type="ECO:0000256" key="11">
    <source>
        <dbReference type="ARBA" id="ARBA00038367"/>
    </source>
</evidence>
<dbReference type="HAMAP" id="MF_00111">
    <property type="entry name" value="MurA"/>
    <property type="match status" value="1"/>
</dbReference>
<comment type="function">
    <text evidence="13">Cell wall formation. Adds enolpyruvyl to UDP-N-acetylglucosamine.</text>
</comment>
<comment type="similarity">
    <text evidence="11 13">Belongs to the EPSP synthase family. MurA subfamily.</text>
</comment>
<evidence type="ECO:0000256" key="13">
    <source>
        <dbReference type="HAMAP-Rule" id="MF_00111"/>
    </source>
</evidence>
<reference evidence="15 16" key="1">
    <citation type="submission" date="2018-12" db="EMBL/GenBank/DDBJ databases">
        <authorList>
            <person name="Chong R.A."/>
        </authorList>
    </citation>
    <scope>NUCLEOTIDE SEQUENCE [LARGE SCALE GENOMIC DNA]</scope>
    <source>
        <strain evidence="15 16">Mst</strain>
    </source>
</reference>
<keyword evidence="9 13" id="KW-0961">Cell wall biogenesis/degradation</keyword>
<protein>
    <recommendedName>
        <fullName evidence="13">UDP-N-acetylglucosamine 1-carboxyvinyltransferase</fullName>
        <ecNumber evidence="13">2.5.1.7</ecNumber>
    </recommendedName>
    <alternativeName>
        <fullName evidence="13">Enoylpyruvate transferase</fullName>
    </alternativeName>
    <alternativeName>
        <fullName evidence="13">UDP-N-acetylglucosamine enolpyruvyl transferase</fullName>
        <shortName evidence="13">EPT</shortName>
    </alternativeName>
</protein>
<dbReference type="GO" id="GO:0019277">
    <property type="term" value="P:UDP-N-acetylgalactosamine biosynthetic process"/>
    <property type="evidence" value="ECO:0007669"/>
    <property type="project" value="InterPro"/>
</dbReference>
<dbReference type="RefSeq" id="WP_158343688.1">
    <property type="nucleotide sequence ID" value="NZ_CP034861.1"/>
</dbReference>
<feature type="active site" description="Proton donor" evidence="13">
    <location>
        <position position="115"/>
    </location>
</feature>
<dbReference type="NCBIfam" id="TIGR01072">
    <property type="entry name" value="murA"/>
    <property type="match status" value="1"/>
</dbReference>
<accession>A0A4D6Y4U3</accession>
<keyword evidence="3 13" id="KW-0963">Cytoplasm</keyword>
<dbReference type="GO" id="GO:0009252">
    <property type="term" value="P:peptidoglycan biosynthetic process"/>
    <property type="evidence" value="ECO:0007669"/>
    <property type="project" value="UniProtKB-UniRule"/>
</dbReference>
<dbReference type="EC" id="2.5.1.7" evidence="13"/>
<evidence type="ECO:0000256" key="8">
    <source>
        <dbReference type="ARBA" id="ARBA00023306"/>
    </source>
</evidence>
<comment type="subcellular location">
    <subcellularLocation>
        <location evidence="1 13">Cytoplasm</location>
    </subcellularLocation>
</comment>
<dbReference type="FunFam" id="3.65.10.10:FF:000001">
    <property type="entry name" value="UDP-N-acetylglucosamine 1-carboxyvinyltransferase"/>
    <property type="match status" value="1"/>
</dbReference>
<dbReference type="InterPro" id="IPR005750">
    <property type="entry name" value="UDP_GlcNAc_COvinyl_MurA"/>
</dbReference>
<feature type="binding site" evidence="13">
    <location>
        <begin position="22"/>
        <end position="23"/>
    </location>
    <ligand>
        <name>phosphoenolpyruvate</name>
        <dbReference type="ChEBI" id="CHEBI:58702"/>
    </ligand>
</feature>
<sequence length="420" mass="46204">MNQFCVEGNKKLNGNVIISGSKNAALPILFMSILTNHKVKISNVPKLTDIDLAIQLLKYIGAEIKHQKCILIDPKPIKLICPPQNLISKIRGSIWMLAPLLTRFNQAKIFFPGGCQIGKRPIDLHLKGLKKLGATIRIKKNSIQAFITKRMKGTHILMEKISVGATVTIISAAVLAEGLTVIENAAREPEIVDIAKFLNTLGANITGAGNKKIFIKGVSKLNGGKHKVIPDRIETGTFLVAAAISKGRVICKKTEPKHLKQVLKKLSDSGAIIKFGKNWISLDMRGKRPHSVDISTAAYPGFPTDLLAQFTLLNSISKGKSKITETIFENRFMHVPQLIKMGANITTTQEKNIICCGVPKLFSKNVFSTDLRTSATLILAGCIAEGITQVHKIFHLFRGYEYFSKKLNLIGANIKRNNKK</sequence>
<dbReference type="GO" id="GO:0008360">
    <property type="term" value="P:regulation of cell shape"/>
    <property type="evidence" value="ECO:0007669"/>
    <property type="project" value="UniProtKB-KW"/>
</dbReference>
<dbReference type="PANTHER" id="PTHR43783:SF1">
    <property type="entry name" value="UDP-N-ACETYLGLUCOSAMINE 1-CARBOXYVINYLTRANSFERASE"/>
    <property type="match status" value="1"/>
</dbReference>
<feature type="binding site" evidence="13">
    <location>
        <begin position="120"/>
        <end position="124"/>
    </location>
    <ligand>
        <name>UDP-N-acetyl-alpha-D-glucosamine</name>
        <dbReference type="ChEBI" id="CHEBI:57705"/>
    </ligand>
</feature>
<feature type="binding site" evidence="13">
    <location>
        <position position="91"/>
    </location>
    <ligand>
        <name>UDP-N-acetyl-alpha-D-glucosamine</name>
        <dbReference type="ChEBI" id="CHEBI:57705"/>
    </ligand>
</feature>
<keyword evidence="7 13" id="KW-0573">Peptidoglycan synthesis</keyword>
<keyword evidence="8 13" id="KW-0131">Cell cycle</keyword>
<proteinExistence type="inferred from homology"/>
<dbReference type="AlphaFoldDB" id="A0A4D6Y4U3"/>
<evidence type="ECO:0000256" key="6">
    <source>
        <dbReference type="ARBA" id="ARBA00022960"/>
    </source>
</evidence>
<comment type="caution">
    <text evidence="13">Lacks conserved residue(s) required for the propagation of feature annotation.</text>
</comment>
<dbReference type="Pfam" id="PF00275">
    <property type="entry name" value="EPSP_synthase"/>
    <property type="match status" value="1"/>
</dbReference>
<keyword evidence="10 13" id="KW-0670">Pyruvate</keyword>
<keyword evidence="5 13" id="KW-0808">Transferase</keyword>
<evidence type="ECO:0000256" key="2">
    <source>
        <dbReference type="ARBA" id="ARBA00004752"/>
    </source>
</evidence>
<evidence type="ECO:0000256" key="3">
    <source>
        <dbReference type="ARBA" id="ARBA00022490"/>
    </source>
</evidence>
<dbReference type="PANTHER" id="PTHR43783">
    <property type="entry name" value="UDP-N-ACETYLGLUCOSAMINE 1-CARBOXYVINYLTRANSFERASE"/>
    <property type="match status" value="1"/>
</dbReference>
<dbReference type="SUPFAM" id="SSF55205">
    <property type="entry name" value="EPT/RTPC-like"/>
    <property type="match status" value="1"/>
</dbReference>
<dbReference type="EMBL" id="CP034861">
    <property type="protein sequence ID" value="QCI24442.1"/>
    <property type="molecule type" value="Genomic_DNA"/>
</dbReference>
<comment type="catalytic activity">
    <reaction evidence="12 13">
        <text>phosphoenolpyruvate + UDP-N-acetyl-alpha-D-glucosamine = UDP-N-acetyl-3-O-(1-carboxyvinyl)-alpha-D-glucosamine + phosphate</text>
        <dbReference type="Rhea" id="RHEA:18681"/>
        <dbReference type="ChEBI" id="CHEBI:43474"/>
        <dbReference type="ChEBI" id="CHEBI:57705"/>
        <dbReference type="ChEBI" id="CHEBI:58702"/>
        <dbReference type="ChEBI" id="CHEBI:68483"/>
        <dbReference type="EC" id="2.5.1.7"/>
    </reaction>
</comment>
<reference evidence="15 16" key="2">
    <citation type="submission" date="2019-05" db="EMBL/GenBank/DDBJ databases">
        <title>Genome evolution of the obligate endosymbiont Buchnera aphidicola.</title>
        <authorList>
            <person name="Moran N.A."/>
        </authorList>
    </citation>
    <scope>NUCLEOTIDE SEQUENCE [LARGE SCALE GENOMIC DNA]</scope>
    <source>
        <strain evidence="15 16">Mst</strain>
    </source>
</reference>
<evidence type="ECO:0000313" key="15">
    <source>
        <dbReference type="EMBL" id="QCI24442.1"/>
    </source>
</evidence>
<comment type="pathway">
    <text evidence="2 13">Cell wall biogenesis; peptidoglycan biosynthesis.</text>
</comment>